<dbReference type="InterPro" id="IPR000719">
    <property type="entry name" value="Prot_kinase_dom"/>
</dbReference>
<dbReference type="SMART" id="SM00220">
    <property type="entry name" value="S_TKc"/>
    <property type="match status" value="1"/>
</dbReference>
<evidence type="ECO:0000313" key="4">
    <source>
        <dbReference type="RefSeq" id="XP_042564042.1"/>
    </source>
</evidence>
<dbReference type="GO" id="GO:0004672">
    <property type="term" value="F:protein kinase activity"/>
    <property type="evidence" value="ECO:0007669"/>
    <property type="project" value="InterPro"/>
</dbReference>
<dbReference type="PROSITE" id="PS50011">
    <property type="entry name" value="PROTEIN_KINASE_DOM"/>
    <property type="match status" value="1"/>
</dbReference>
<dbReference type="CTD" id="51231"/>
<dbReference type="PANTHER" id="PTHR11909">
    <property type="entry name" value="CASEIN KINASE-RELATED"/>
    <property type="match status" value="1"/>
</dbReference>
<dbReference type="AlphaFoldDB" id="A0A6P8FR30"/>
<dbReference type="InterPro" id="IPR026870">
    <property type="entry name" value="Zinc_ribbon_dom"/>
</dbReference>
<dbReference type="KEGG" id="char:105913320"/>
<reference evidence="3 4" key="1">
    <citation type="submission" date="2025-04" db="UniProtKB">
        <authorList>
            <consortium name="RefSeq"/>
        </authorList>
    </citation>
    <scope>IDENTIFICATION</scope>
</reference>
<evidence type="ECO:0000259" key="1">
    <source>
        <dbReference type="PROSITE" id="PS50011"/>
    </source>
</evidence>
<dbReference type="Gene3D" id="1.10.510.10">
    <property type="entry name" value="Transferase(Phosphotransferase) domain 1"/>
    <property type="match status" value="1"/>
</dbReference>
<feature type="domain" description="Protein kinase" evidence="1">
    <location>
        <begin position="197"/>
        <end position="511"/>
    </location>
</feature>
<dbReference type="SUPFAM" id="SSF56112">
    <property type="entry name" value="Protein kinase-like (PK-like)"/>
    <property type="match status" value="1"/>
</dbReference>
<keyword evidence="3 4" id="KW-0808">Transferase</keyword>
<evidence type="ECO:0000313" key="2">
    <source>
        <dbReference type="Proteomes" id="UP000515152"/>
    </source>
</evidence>
<dbReference type="RefSeq" id="XP_031425607.1">
    <property type="nucleotide sequence ID" value="XM_031569747.2"/>
</dbReference>
<dbReference type="RefSeq" id="XP_042564042.1">
    <property type="nucleotide sequence ID" value="XM_042708108.1"/>
</dbReference>
<keyword evidence="3 4" id="KW-0418">Kinase</keyword>
<dbReference type="GeneID" id="105913320"/>
<dbReference type="GeneTree" id="ENSGT00940000158111"/>
<protein>
    <submittedName>
        <fullName evidence="3 4">Inactive serine/threonine-protein kinase VRK3 isoform X1</fullName>
    </submittedName>
</protein>
<evidence type="ECO:0000313" key="3">
    <source>
        <dbReference type="RefSeq" id="XP_031425607.1"/>
    </source>
</evidence>
<dbReference type="Proteomes" id="UP000515152">
    <property type="component" value="Chromosome 6"/>
</dbReference>
<name>A0A6P8FR30_CLUHA</name>
<sequence>MERMSMHFCPHCGTRLQAGFKFCPSCGVKLPCLVMEPDSHAAAARSDNTDTVDDMEMLESCSSQIYSPVNMTRQTIHSVQSIHATPPSPDMKMLESCSPQMNSPVKMTRQTARSVQSSPATPLSPDMKMLESCSPQINSPVKMTRQTRSVQSIPATPPSPGQRVLKLPRKRKVIGQEESEICSAFPVNTSPRTSPVVKGKNAKGAGVVTPLQEGVELNDQSGGKWKLLQLLMQSENEVIYKVLLGGSDPSGLNQNYILRLAAKHGQIFNEQNFLQRAAKTATVEKWVKRMKLDYLGMPICLGFGLHETYRFLVFQDMGQSLNSILQGETKPLSQKVVLQLACRILDVLEFVHENEYTHADLHAENIYVSSGSHPKVILSGFGRAFRFCPSGKHVEYREGSRAPHLGHHDFISLDVHLGAAPSRRSDLQTLGYCLIHWMTGVLPWSSTTHKPNAIAAEKRRCLKDLSSLLMHCFGKEKVPGALQEYLSQVMDLEYSDTPDYTQLKAGLKNGLQQIGVALEEPLDLHIA</sequence>
<accession>A0A6P8FR30</accession>
<keyword evidence="2" id="KW-1185">Reference proteome</keyword>
<proteinExistence type="predicted"/>
<dbReference type="InterPro" id="IPR050235">
    <property type="entry name" value="CK1_Ser-Thr_kinase"/>
</dbReference>
<dbReference type="GO" id="GO:0005524">
    <property type="term" value="F:ATP binding"/>
    <property type="evidence" value="ECO:0007669"/>
    <property type="project" value="InterPro"/>
</dbReference>
<organism evidence="2 3">
    <name type="scientific">Clupea harengus</name>
    <name type="common">Atlantic herring</name>
    <dbReference type="NCBI Taxonomy" id="7950"/>
    <lineage>
        <taxon>Eukaryota</taxon>
        <taxon>Metazoa</taxon>
        <taxon>Chordata</taxon>
        <taxon>Craniata</taxon>
        <taxon>Vertebrata</taxon>
        <taxon>Euteleostomi</taxon>
        <taxon>Actinopterygii</taxon>
        <taxon>Neopterygii</taxon>
        <taxon>Teleostei</taxon>
        <taxon>Clupei</taxon>
        <taxon>Clupeiformes</taxon>
        <taxon>Clupeoidei</taxon>
        <taxon>Clupeidae</taxon>
        <taxon>Clupea</taxon>
    </lineage>
</organism>
<dbReference type="Pfam" id="PF13240">
    <property type="entry name" value="Zn_Ribbon_1"/>
    <property type="match status" value="1"/>
</dbReference>
<gene>
    <name evidence="3 4" type="primary">vrk3</name>
</gene>
<dbReference type="OrthoDB" id="2687620at2759"/>
<dbReference type="Pfam" id="PF00069">
    <property type="entry name" value="Pkinase"/>
    <property type="match status" value="1"/>
</dbReference>
<dbReference type="InterPro" id="IPR011009">
    <property type="entry name" value="Kinase-like_dom_sf"/>
</dbReference>